<dbReference type="GO" id="GO:0005886">
    <property type="term" value="C:plasma membrane"/>
    <property type="evidence" value="ECO:0007669"/>
    <property type="project" value="TreeGrafter"/>
</dbReference>
<gene>
    <name evidence="5" type="ORF">D3877_16650</name>
</gene>
<dbReference type="AlphaFoldDB" id="A0A418VXB8"/>
<accession>A0A418VXB8</accession>
<name>A0A418VXB8_9PROT</name>
<evidence type="ECO:0000313" key="6">
    <source>
        <dbReference type="Proteomes" id="UP000283458"/>
    </source>
</evidence>
<evidence type="ECO:0000256" key="3">
    <source>
        <dbReference type="ARBA" id="ARBA00022840"/>
    </source>
</evidence>
<dbReference type="RefSeq" id="WP_119831835.1">
    <property type="nucleotide sequence ID" value="NZ_QYUL01000002.1"/>
</dbReference>
<dbReference type="SUPFAM" id="SSF52540">
    <property type="entry name" value="P-loop containing nucleoside triphosphate hydrolases"/>
    <property type="match status" value="1"/>
</dbReference>
<dbReference type="Pfam" id="PF00005">
    <property type="entry name" value="ABC_tran"/>
    <property type="match status" value="1"/>
</dbReference>
<dbReference type="PROSITE" id="PS50893">
    <property type="entry name" value="ABC_TRANSPORTER_2"/>
    <property type="match status" value="1"/>
</dbReference>
<dbReference type="GO" id="GO:0005524">
    <property type="term" value="F:ATP binding"/>
    <property type="evidence" value="ECO:0007669"/>
    <property type="project" value="UniProtKB-KW"/>
</dbReference>
<dbReference type="EMBL" id="QYUL01000002">
    <property type="protein sequence ID" value="RJF81744.1"/>
    <property type="molecule type" value="Genomic_DNA"/>
</dbReference>
<dbReference type="InterPro" id="IPR032823">
    <property type="entry name" value="BCA_ABC_TP_C"/>
</dbReference>
<evidence type="ECO:0000256" key="1">
    <source>
        <dbReference type="ARBA" id="ARBA00022448"/>
    </source>
</evidence>
<organism evidence="5 6">
    <name type="scientific">Azospirillum cavernae</name>
    <dbReference type="NCBI Taxonomy" id="2320860"/>
    <lineage>
        <taxon>Bacteria</taxon>
        <taxon>Pseudomonadati</taxon>
        <taxon>Pseudomonadota</taxon>
        <taxon>Alphaproteobacteria</taxon>
        <taxon>Rhodospirillales</taxon>
        <taxon>Azospirillaceae</taxon>
        <taxon>Azospirillum</taxon>
    </lineage>
</organism>
<dbReference type="InterPro" id="IPR003593">
    <property type="entry name" value="AAA+_ATPase"/>
</dbReference>
<protein>
    <submittedName>
        <fullName evidence="5">ABC transporter ATP-binding protein</fullName>
    </submittedName>
</protein>
<dbReference type="Gene3D" id="3.40.50.300">
    <property type="entry name" value="P-loop containing nucleotide triphosphate hydrolases"/>
    <property type="match status" value="1"/>
</dbReference>
<reference evidence="5 6" key="1">
    <citation type="submission" date="2018-09" db="EMBL/GenBank/DDBJ databases">
        <authorList>
            <person name="Zhu H."/>
        </authorList>
    </citation>
    <scope>NUCLEOTIDE SEQUENCE [LARGE SCALE GENOMIC DNA]</scope>
    <source>
        <strain evidence="5 6">K2W22B-5</strain>
    </source>
</reference>
<dbReference type="InterPro" id="IPR051120">
    <property type="entry name" value="ABC_AA/LPS_Transport"/>
</dbReference>
<dbReference type="GO" id="GO:0016887">
    <property type="term" value="F:ATP hydrolysis activity"/>
    <property type="evidence" value="ECO:0007669"/>
    <property type="project" value="InterPro"/>
</dbReference>
<dbReference type="PANTHER" id="PTHR45772:SF2">
    <property type="entry name" value="ABC TRANSPORTER ATP-BINDING PROTEIN"/>
    <property type="match status" value="1"/>
</dbReference>
<comment type="caution">
    <text evidence="5">The sequence shown here is derived from an EMBL/GenBank/DDBJ whole genome shotgun (WGS) entry which is preliminary data.</text>
</comment>
<evidence type="ECO:0000259" key="4">
    <source>
        <dbReference type="PROSITE" id="PS50893"/>
    </source>
</evidence>
<dbReference type="InterPro" id="IPR027417">
    <property type="entry name" value="P-loop_NTPase"/>
</dbReference>
<evidence type="ECO:0000256" key="2">
    <source>
        <dbReference type="ARBA" id="ARBA00022741"/>
    </source>
</evidence>
<sequence length="258" mass="26990">MTGTSTSAAPMLETRALVKRFGGLAATDHLSLSVAVGELHALIGPNGAGKTTLIGQLSGELTPDAGRILFDGRDVTALPVDQRSRRGLARSFQITSVFPSFSALDNVALAVQAHAGHSFRFWRDAARDRRLSDPARAVLERVGLGARADVPASALAHGEKRQLELAMALATGPKLLLLDEPMAGMGPEESARMVELLAELKGGVTILLVEHDMDAVFALADRITVLVRGAALASGSPAAIRADAAVREAYLGEEGEAV</sequence>
<dbReference type="Pfam" id="PF12399">
    <property type="entry name" value="BCA_ABC_TP_C"/>
    <property type="match status" value="1"/>
</dbReference>
<proteinExistence type="predicted"/>
<dbReference type="Proteomes" id="UP000283458">
    <property type="component" value="Unassembled WGS sequence"/>
</dbReference>
<keyword evidence="2" id="KW-0547">Nucleotide-binding</keyword>
<feature type="domain" description="ABC transporter" evidence="4">
    <location>
        <begin position="12"/>
        <end position="253"/>
    </location>
</feature>
<keyword evidence="1" id="KW-0813">Transport</keyword>
<evidence type="ECO:0000313" key="5">
    <source>
        <dbReference type="EMBL" id="RJF81744.1"/>
    </source>
</evidence>
<keyword evidence="6" id="KW-1185">Reference proteome</keyword>
<dbReference type="CDD" id="cd03219">
    <property type="entry name" value="ABC_Mj1267_LivG_branched"/>
    <property type="match status" value="1"/>
</dbReference>
<dbReference type="SMART" id="SM00382">
    <property type="entry name" value="AAA"/>
    <property type="match status" value="1"/>
</dbReference>
<dbReference type="PANTHER" id="PTHR45772">
    <property type="entry name" value="CONSERVED COMPONENT OF ABC TRANSPORTER FOR NATURAL AMINO ACIDS-RELATED"/>
    <property type="match status" value="1"/>
</dbReference>
<dbReference type="OrthoDB" id="9779872at2"/>
<keyword evidence="3 5" id="KW-0067">ATP-binding</keyword>
<dbReference type="InterPro" id="IPR003439">
    <property type="entry name" value="ABC_transporter-like_ATP-bd"/>
</dbReference>